<name>A0AA88TN06_9TELE</name>
<protein>
    <submittedName>
        <fullName evidence="1">Uncharacterized protein</fullName>
    </submittedName>
</protein>
<dbReference type="EMBL" id="JAUYZG010000021">
    <property type="protein sequence ID" value="KAK2874543.1"/>
    <property type="molecule type" value="Genomic_DNA"/>
</dbReference>
<sequence>MFYTPTCEGFRDVCCVLNIRNAQTKVTDKPDVLNTSCDLAAEDGDTVGQEEMSAAAIAHFICGLKGYCQPNDKEICTGE</sequence>
<organism evidence="1 2">
    <name type="scientific">Cirrhinus molitorella</name>
    <name type="common">mud carp</name>
    <dbReference type="NCBI Taxonomy" id="172907"/>
    <lineage>
        <taxon>Eukaryota</taxon>
        <taxon>Metazoa</taxon>
        <taxon>Chordata</taxon>
        <taxon>Craniata</taxon>
        <taxon>Vertebrata</taxon>
        <taxon>Euteleostomi</taxon>
        <taxon>Actinopterygii</taxon>
        <taxon>Neopterygii</taxon>
        <taxon>Teleostei</taxon>
        <taxon>Ostariophysi</taxon>
        <taxon>Cypriniformes</taxon>
        <taxon>Cyprinidae</taxon>
        <taxon>Labeoninae</taxon>
        <taxon>Labeonini</taxon>
        <taxon>Cirrhinus</taxon>
    </lineage>
</organism>
<reference evidence="1" key="1">
    <citation type="submission" date="2023-08" db="EMBL/GenBank/DDBJ databases">
        <title>Chromosome-level Genome Assembly of mud carp (Cirrhinus molitorella).</title>
        <authorList>
            <person name="Liu H."/>
        </authorList>
    </citation>
    <scope>NUCLEOTIDE SEQUENCE</scope>
    <source>
        <strain evidence="1">Prfri</strain>
        <tissue evidence="1">Muscle</tissue>
    </source>
</reference>
<proteinExistence type="predicted"/>
<dbReference type="Proteomes" id="UP001187343">
    <property type="component" value="Unassembled WGS sequence"/>
</dbReference>
<evidence type="ECO:0000313" key="2">
    <source>
        <dbReference type="Proteomes" id="UP001187343"/>
    </source>
</evidence>
<dbReference type="AlphaFoldDB" id="A0AA88TN06"/>
<evidence type="ECO:0000313" key="1">
    <source>
        <dbReference type="EMBL" id="KAK2874543.1"/>
    </source>
</evidence>
<gene>
    <name evidence="1" type="ORF">Q8A67_021696</name>
</gene>
<keyword evidence="2" id="KW-1185">Reference proteome</keyword>
<comment type="caution">
    <text evidence="1">The sequence shown here is derived from an EMBL/GenBank/DDBJ whole genome shotgun (WGS) entry which is preliminary data.</text>
</comment>
<accession>A0AA88TN06</accession>